<dbReference type="Pfam" id="PF25917">
    <property type="entry name" value="BSH_RND"/>
    <property type="match status" value="1"/>
</dbReference>
<gene>
    <name evidence="3" type="ORF">ACFSC7_07910</name>
</gene>
<dbReference type="Proteomes" id="UP001597327">
    <property type="component" value="Unassembled WGS sequence"/>
</dbReference>
<organism evidence="3 4">
    <name type="scientific">Roseibium aestuarii</name>
    <dbReference type="NCBI Taxonomy" id="2600299"/>
    <lineage>
        <taxon>Bacteria</taxon>
        <taxon>Pseudomonadati</taxon>
        <taxon>Pseudomonadota</taxon>
        <taxon>Alphaproteobacteria</taxon>
        <taxon>Hyphomicrobiales</taxon>
        <taxon>Stappiaceae</taxon>
        <taxon>Roseibium</taxon>
    </lineage>
</organism>
<evidence type="ECO:0000313" key="4">
    <source>
        <dbReference type="Proteomes" id="UP001597327"/>
    </source>
</evidence>
<comment type="caution">
    <text evidence="3">The sequence shown here is derived from an EMBL/GenBank/DDBJ whole genome shotgun (WGS) entry which is preliminary data.</text>
</comment>
<dbReference type="PANTHER" id="PTHR30469">
    <property type="entry name" value="MULTIDRUG RESISTANCE PROTEIN MDTA"/>
    <property type="match status" value="1"/>
</dbReference>
<dbReference type="EMBL" id="JBHUFA010000001">
    <property type="protein sequence ID" value="MFD1695439.1"/>
    <property type="molecule type" value="Genomic_DNA"/>
</dbReference>
<name>A0ABW4JTJ1_9HYPH</name>
<keyword evidence="4" id="KW-1185">Reference proteome</keyword>
<dbReference type="Gene3D" id="2.40.50.100">
    <property type="match status" value="1"/>
</dbReference>
<proteinExistence type="predicted"/>
<dbReference type="InterPro" id="IPR058625">
    <property type="entry name" value="MdtA-like_BSH"/>
</dbReference>
<dbReference type="Gene3D" id="1.10.287.470">
    <property type="entry name" value="Helix hairpin bin"/>
    <property type="match status" value="1"/>
</dbReference>
<sequence length="326" mass="34498">MARTRLPRIGVPHSRAQTSGADRGCLREGLGLLARTGGIAGVLLALGVAPGLADELPANLSDYLPAMPMTGGADINCTIKPLQMVDISSQVRGIVREVMVRPGETVQPGQPLVQLDTDMAAAEMELALAKAEADATLQSALTNREGLARKEARLAKALAKKAVSLADHEAAQLELALAETAVRREEQALRIARMEYERSRLLVEKSLIRSPVAGMVGENLVDPGESVNEGPIATVYVTRPMRVEAFVPSQALGQFAPADGTYRSFAISIDGRAGPALPVTLDYVSQVADLTSNTVSVFFTLQADDVLPGSKCRLVSQPLAPGQTQN</sequence>
<reference evidence="4" key="1">
    <citation type="journal article" date="2019" name="Int. J. Syst. Evol. Microbiol.">
        <title>The Global Catalogue of Microorganisms (GCM) 10K type strain sequencing project: providing services to taxonomists for standard genome sequencing and annotation.</title>
        <authorList>
            <consortium name="The Broad Institute Genomics Platform"/>
            <consortium name="The Broad Institute Genome Sequencing Center for Infectious Disease"/>
            <person name="Wu L."/>
            <person name="Ma J."/>
        </authorList>
    </citation>
    <scope>NUCLEOTIDE SEQUENCE [LARGE SCALE GENOMIC DNA]</scope>
    <source>
        <strain evidence="4">JCM 3369</strain>
    </source>
</reference>
<dbReference type="SUPFAM" id="SSF111369">
    <property type="entry name" value="HlyD-like secretion proteins"/>
    <property type="match status" value="1"/>
</dbReference>
<protein>
    <submittedName>
        <fullName evidence="3">Efflux RND transporter periplasmic adaptor subunit</fullName>
    </submittedName>
</protein>
<evidence type="ECO:0000259" key="2">
    <source>
        <dbReference type="Pfam" id="PF25917"/>
    </source>
</evidence>
<feature type="region of interest" description="Disordered" evidence="1">
    <location>
        <begin position="1"/>
        <end position="22"/>
    </location>
</feature>
<evidence type="ECO:0000256" key="1">
    <source>
        <dbReference type="SAM" id="MobiDB-lite"/>
    </source>
</evidence>
<evidence type="ECO:0000313" key="3">
    <source>
        <dbReference type="EMBL" id="MFD1695439.1"/>
    </source>
</evidence>
<feature type="domain" description="Multidrug resistance protein MdtA-like barrel-sandwich hybrid" evidence="2">
    <location>
        <begin position="84"/>
        <end position="235"/>
    </location>
</feature>
<dbReference type="RefSeq" id="WP_149890825.1">
    <property type="nucleotide sequence ID" value="NZ_JBHUFA010000001.1"/>
</dbReference>
<accession>A0ABW4JTJ1</accession>
<dbReference type="Gene3D" id="2.40.30.170">
    <property type="match status" value="1"/>
</dbReference>